<protein>
    <submittedName>
        <fullName evidence="1">Uncharacterized protein</fullName>
    </submittedName>
</protein>
<organism evidence="1">
    <name type="scientific">mine drainage metagenome</name>
    <dbReference type="NCBI Taxonomy" id="410659"/>
    <lineage>
        <taxon>unclassified sequences</taxon>
        <taxon>metagenomes</taxon>
        <taxon>ecological metagenomes</taxon>
    </lineage>
</organism>
<sequence>MLGRGEIFDVSTSCRKKACRSWPIPTLEDGQTGWQESGVTVLGPYRNLHDYWSQHIAGVETIYSLAGRESGEEDGVTTLGE</sequence>
<proteinExistence type="predicted"/>
<evidence type="ECO:0000313" key="1">
    <source>
        <dbReference type="EMBL" id="CBI03609.1"/>
    </source>
</evidence>
<name>E6Q8T3_9ZZZZ</name>
<dbReference type="EMBL" id="CABP01000014">
    <property type="protein sequence ID" value="CBI03609.1"/>
    <property type="molecule type" value="Genomic_DNA"/>
</dbReference>
<accession>E6Q8T3</accession>
<reference evidence="1" key="1">
    <citation type="submission" date="2009-10" db="EMBL/GenBank/DDBJ databases">
        <title>Diversity of trophic interactions inside an arsenic-rich microbial ecosystem.</title>
        <authorList>
            <person name="Bertin P.N."/>
            <person name="Heinrich-Salmeron A."/>
            <person name="Pelletier E."/>
            <person name="Goulhen-Chollet F."/>
            <person name="Arsene-Ploetze F."/>
            <person name="Gallien S."/>
            <person name="Calteau A."/>
            <person name="Vallenet D."/>
            <person name="Casiot C."/>
            <person name="Chane-Woon-Ming B."/>
            <person name="Giloteaux L."/>
            <person name="Barakat M."/>
            <person name="Bonnefoy V."/>
            <person name="Bruneel O."/>
            <person name="Chandler M."/>
            <person name="Cleiss J."/>
            <person name="Duran R."/>
            <person name="Elbaz-Poulichet F."/>
            <person name="Fonknechten N."/>
            <person name="Lauga B."/>
            <person name="Mornico D."/>
            <person name="Ortet P."/>
            <person name="Schaeffer C."/>
            <person name="Siguier P."/>
            <person name="Alexander Thil Smith A."/>
            <person name="Van Dorsselaer A."/>
            <person name="Weissenbach J."/>
            <person name="Medigue C."/>
            <person name="Le Paslier D."/>
        </authorList>
    </citation>
    <scope>NUCLEOTIDE SEQUENCE</scope>
</reference>
<comment type="caution">
    <text evidence="1">The sequence shown here is derived from an EMBL/GenBank/DDBJ whole genome shotgun (WGS) entry which is preliminary data.</text>
</comment>
<dbReference type="AlphaFoldDB" id="E6Q8T3"/>
<gene>
    <name evidence="1" type="ORF">CARN5_2978</name>
</gene>